<accession>A0ABN8Q664</accession>
<proteinExistence type="predicted"/>
<gene>
    <name evidence="1" type="ORF">PLOB_00003038</name>
</gene>
<sequence length="251" mass="28781">MNASQCTTTMNELRNTTGIYGFHELKPQLFPEDEELSAKRRVYPYSYSRRVKEAIHIRLHPNNINRESGIEIPELKLKNIPTCLIVIFLNAMNELEYFAILMDTDRCNQYQKQHCASPLLVPLWGNKVYASVGLNSVRLAWNFDTDGLTIKEVELKYVRTKNSDITVARQQPGQQLQVNSASGYANRIIFTGSLKRNKGTITFAILNVTKSDRRTFKCDLSFNSFDPPNVQSSVELILRGKYLTLKEQLQL</sequence>
<reference evidence="1 2" key="1">
    <citation type="submission" date="2022-05" db="EMBL/GenBank/DDBJ databases">
        <authorList>
            <consortium name="Genoscope - CEA"/>
            <person name="William W."/>
        </authorList>
    </citation>
    <scope>NUCLEOTIDE SEQUENCE [LARGE SCALE GENOMIC DNA]</scope>
</reference>
<name>A0ABN8Q664_9CNID</name>
<evidence type="ECO:0000313" key="2">
    <source>
        <dbReference type="Proteomes" id="UP001159405"/>
    </source>
</evidence>
<organism evidence="1 2">
    <name type="scientific">Porites lobata</name>
    <dbReference type="NCBI Taxonomy" id="104759"/>
    <lineage>
        <taxon>Eukaryota</taxon>
        <taxon>Metazoa</taxon>
        <taxon>Cnidaria</taxon>
        <taxon>Anthozoa</taxon>
        <taxon>Hexacorallia</taxon>
        <taxon>Scleractinia</taxon>
        <taxon>Fungiina</taxon>
        <taxon>Poritidae</taxon>
        <taxon>Porites</taxon>
    </lineage>
</organism>
<protein>
    <submittedName>
        <fullName evidence="1">Uncharacterized protein</fullName>
    </submittedName>
</protein>
<comment type="caution">
    <text evidence="1">The sequence shown here is derived from an EMBL/GenBank/DDBJ whole genome shotgun (WGS) entry which is preliminary data.</text>
</comment>
<evidence type="ECO:0000313" key="1">
    <source>
        <dbReference type="EMBL" id="CAH3158130.1"/>
    </source>
</evidence>
<dbReference type="EMBL" id="CALNXK010000110">
    <property type="protein sequence ID" value="CAH3158130.1"/>
    <property type="molecule type" value="Genomic_DNA"/>
</dbReference>
<dbReference type="Gene3D" id="2.60.40.10">
    <property type="entry name" value="Immunoglobulins"/>
    <property type="match status" value="1"/>
</dbReference>
<keyword evidence="2" id="KW-1185">Reference proteome</keyword>
<dbReference type="Proteomes" id="UP001159405">
    <property type="component" value="Unassembled WGS sequence"/>
</dbReference>
<dbReference type="InterPro" id="IPR013783">
    <property type="entry name" value="Ig-like_fold"/>
</dbReference>